<evidence type="ECO:0000256" key="5">
    <source>
        <dbReference type="ARBA" id="ARBA00022741"/>
    </source>
</evidence>
<keyword evidence="8" id="KW-0809">Transit peptide</keyword>
<dbReference type="FunFam" id="3.30.930.10:FF:000042">
    <property type="entry name" value="probable proline--tRNA ligase, mitochondrial"/>
    <property type="match status" value="1"/>
</dbReference>
<dbReference type="PROSITE" id="PS50862">
    <property type="entry name" value="AA_TRNA_LIGASE_II"/>
    <property type="match status" value="1"/>
</dbReference>
<gene>
    <name evidence="16" type="ORF">NDU88_002215</name>
</gene>
<keyword evidence="7" id="KW-0648">Protein biosynthesis</keyword>
<evidence type="ECO:0000256" key="2">
    <source>
        <dbReference type="ARBA" id="ARBA00008226"/>
    </source>
</evidence>
<keyword evidence="5" id="KW-0547">Nucleotide-binding</keyword>
<dbReference type="PRINTS" id="PR01046">
    <property type="entry name" value="TRNASYNTHPRO"/>
</dbReference>
<organism evidence="16 17">
    <name type="scientific">Pleurodeles waltl</name>
    <name type="common">Iberian ribbed newt</name>
    <dbReference type="NCBI Taxonomy" id="8319"/>
    <lineage>
        <taxon>Eukaryota</taxon>
        <taxon>Metazoa</taxon>
        <taxon>Chordata</taxon>
        <taxon>Craniata</taxon>
        <taxon>Vertebrata</taxon>
        <taxon>Euteleostomi</taxon>
        <taxon>Amphibia</taxon>
        <taxon>Batrachia</taxon>
        <taxon>Caudata</taxon>
        <taxon>Salamandroidea</taxon>
        <taxon>Salamandridae</taxon>
        <taxon>Pleurodelinae</taxon>
        <taxon>Pleurodeles</taxon>
    </lineage>
</organism>
<dbReference type="SUPFAM" id="SSF52954">
    <property type="entry name" value="Class II aaRS ABD-related"/>
    <property type="match status" value="1"/>
</dbReference>
<dbReference type="InterPro" id="IPR036621">
    <property type="entry name" value="Anticodon-bd_dom_sf"/>
</dbReference>
<evidence type="ECO:0000256" key="8">
    <source>
        <dbReference type="ARBA" id="ARBA00022946"/>
    </source>
</evidence>
<dbReference type="InterPro" id="IPR002316">
    <property type="entry name" value="Pro-tRNA-ligase_IIa"/>
</dbReference>
<dbReference type="SUPFAM" id="SSF55681">
    <property type="entry name" value="Class II aaRS and biotin synthetases"/>
    <property type="match status" value="1"/>
</dbReference>
<evidence type="ECO:0000256" key="6">
    <source>
        <dbReference type="ARBA" id="ARBA00022840"/>
    </source>
</evidence>
<comment type="subcellular location">
    <subcellularLocation>
        <location evidence="1">Mitochondrion matrix</location>
    </subcellularLocation>
</comment>
<dbReference type="InterPro" id="IPR033730">
    <property type="entry name" value="ProRS_core_prok"/>
</dbReference>
<dbReference type="InterPro" id="IPR006195">
    <property type="entry name" value="aa-tRNA-synth_II"/>
</dbReference>
<dbReference type="AlphaFoldDB" id="A0AAV7T1Q9"/>
<dbReference type="Pfam" id="PF00587">
    <property type="entry name" value="tRNA-synt_2b"/>
    <property type="match status" value="1"/>
</dbReference>
<accession>A0AAV7T1Q9</accession>
<comment type="similarity">
    <text evidence="2">Belongs to the class-II aminoacyl-tRNA synthetase family.</text>
</comment>
<keyword evidence="6" id="KW-0067">ATP-binding</keyword>
<evidence type="ECO:0000256" key="11">
    <source>
        <dbReference type="ARBA" id="ARBA00029731"/>
    </source>
</evidence>
<name>A0AAV7T1Q9_PLEWA</name>
<dbReference type="GO" id="GO:0006433">
    <property type="term" value="P:prolyl-tRNA aminoacylation"/>
    <property type="evidence" value="ECO:0007669"/>
    <property type="project" value="InterPro"/>
</dbReference>
<evidence type="ECO:0000256" key="13">
    <source>
        <dbReference type="ARBA" id="ARBA00058798"/>
    </source>
</evidence>
<dbReference type="EC" id="6.1.1.15" evidence="3"/>
<dbReference type="InterPro" id="IPR004154">
    <property type="entry name" value="Anticodon-bd"/>
</dbReference>
<evidence type="ECO:0000256" key="9">
    <source>
        <dbReference type="ARBA" id="ARBA00023128"/>
    </source>
</evidence>
<dbReference type="PANTHER" id="PTHR42753">
    <property type="entry name" value="MITOCHONDRIAL RIBOSOME PROTEIN L39/PROLYL-TRNA LIGASE FAMILY MEMBER"/>
    <property type="match status" value="1"/>
</dbReference>
<dbReference type="Pfam" id="PF03129">
    <property type="entry name" value="HGTP_anticodon"/>
    <property type="match status" value="1"/>
</dbReference>
<evidence type="ECO:0000256" key="12">
    <source>
        <dbReference type="ARBA" id="ARBA00047671"/>
    </source>
</evidence>
<evidence type="ECO:0000256" key="10">
    <source>
        <dbReference type="ARBA" id="ARBA00023146"/>
    </source>
</evidence>
<comment type="caution">
    <text evidence="16">The sequence shown here is derived from an EMBL/GenBank/DDBJ whole genome shotgun (WGS) entry which is preliminary data.</text>
</comment>
<dbReference type="PANTHER" id="PTHR42753:SF10">
    <property type="entry name" value="PROLINE--TRNA LIGASE, MITOCHONDRIAL-RELATED"/>
    <property type="match status" value="1"/>
</dbReference>
<dbReference type="CDD" id="cd00779">
    <property type="entry name" value="ProRS_core_prok"/>
    <property type="match status" value="1"/>
</dbReference>
<evidence type="ECO:0000256" key="7">
    <source>
        <dbReference type="ARBA" id="ARBA00022917"/>
    </source>
</evidence>
<dbReference type="GO" id="GO:0005524">
    <property type="term" value="F:ATP binding"/>
    <property type="evidence" value="ECO:0007669"/>
    <property type="project" value="UniProtKB-KW"/>
</dbReference>
<dbReference type="Gene3D" id="3.40.50.800">
    <property type="entry name" value="Anticodon-binding domain"/>
    <property type="match status" value="1"/>
</dbReference>
<keyword evidence="10" id="KW-0030">Aminoacyl-tRNA synthetase</keyword>
<dbReference type="GO" id="GO:0004827">
    <property type="term" value="F:proline-tRNA ligase activity"/>
    <property type="evidence" value="ECO:0007669"/>
    <property type="project" value="UniProtKB-EC"/>
</dbReference>
<evidence type="ECO:0000256" key="4">
    <source>
        <dbReference type="ARBA" id="ARBA00022598"/>
    </source>
</evidence>
<comment type="function">
    <text evidence="13">Mitochondrial aminoacyl-tRNA synthetase that catalyzes the specific attachment of the proline amino acid (aa) to the homologous transfer RNA (tRNA), further participating in protein synthesis. The reaction occurs in a two steps: proline is first activated by ATP to form Pro-AMP and then transferred to the acceptor end of tRNA(Pro).</text>
</comment>
<reference evidence="16" key="1">
    <citation type="journal article" date="2022" name="bioRxiv">
        <title>Sequencing and chromosome-scale assembly of the giantPleurodeles waltlgenome.</title>
        <authorList>
            <person name="Brown T."/>
            <person name="Elewa A."/>
            <person name="Iarovenko S."/>
            <person name="Subramanian E."/>
            <person name="Araus A.J."/>
            <person name="Petzold A."/>
            <person name="Susuki M."/>
            <person name="Suzuki K.-i.T."/>
            <person name="Hayashi T."/>
            <person name="Toyoda A."/>
            <person name="Oliveira C."/>
            <person name="Osipova E."/>
            <person name="Leigh N.D."/>
            <person name="Simon A."/>
            <person name="Yun M.H."/>
        </authorList>
    </citation>
    <scope>NUCLEOTIDE SEQUENCE</scope>
    <source>
        <strain evidence="16">20211129_DDA</strain>
        <tissue evidence="16">Liver</tissue>
    </source>
</reference>
<dbReference type="Gene3D" id="3.30.930.10">
    <property type="entry name" value="Bira Bifunctional Protein, Domain 2"/>
    <property type="match status" value="1"/>
</dbReference>
<keyword evidence="4" id="KW-0436">Ligase</keyword>
<dbReference type="GO" id="GO:0005759">
    <property type="term" value="C:mitochondrial matrix"/>
    <property type="evidence" value="ECO:0007669"/>
    <property type="project" value="UniProtKB-SubCell"/>
</dbReference>
<keyword evidence="17" id="KW-1185">Reference proteome</keyword>
<proteinExistence type="inferred from homology"/>
<keyword evidence="9" id="KW-0496">Mitochondrion</keyword>
<dbReference type="InterPro" id="IPR002314">
    <property type="entry name" value="aa-tRNA-synt_IIb"/>
</dbReference>
<dbReference type="Proteomes" id="UP001066276">
    <property type="component" value="Chromosome 4_1"/>
</dbReference>
<protein>
    <recommendedName>
        <fullName evidence="14">Probable proline--tRNA ligase, mitochondrial</fullName>
        <ecNumber evidence="3">6.1.1.15</ecNumber>
    </recommendedName>
    <alternativeName>
        <fullName evidence="11">Prolyl-tRNA synthetase</fullName>
    </alternativeName>
</protein>
<feature type="domain" description="Aminoacyl-transfer RNA synthetases class-II family profile" evidence="15">
    <location>
        <begin position="95"/>
        <end position="360"/>
    </location>
</feature>
<dbReference type="EMBL" id="JANPWB010000007">
    <property type="protein sequence ID" value="KAJ1170337.1"/>
    <property type="molecule type" value="Genomic_DNA"/>
</dbReference>
<comment type="catalytic activity">
    <reaction evidence="12">
        <text>tRNA(Pro) + L-proline + ATP = L-prolyl-tRNA(Pro) + AMP + diphosphate</text>
        <dbReference type="Rhea" id="RHEA:14305"/>
        <dbReference type="Rhea" id="RHEA-COMP:9700"/>
        <dbReference type="Rhea" id="RHEA-COMP:9702"/>
        <dbReference type="ChEBI" id="CHEBI:30616"/>
        <dbReference type="ChEBI" id="CHEBI:33019"/>
        <dbReference type="ChEBI" id="CHEBI:60039"/>
        <dbReference type="ChEBI" id="CHEBI:78442"/>
        <dbReference type="ChEBI" id="CHEBI:78532"/>
        <dbReference type="ChEBI" id="CHEBI:456215"/>
        <dbReference type="EC" id="6.1.1.15"/>
    </reaction>
</comment>
<dbReference type="FunFam" id="3.40.50.800:FF:000020">
    <property type="entry name" value="Probable proline--tRNA ligase, mitochondrial"/>
    <property type="match status" value="1"/>
</dbReference>
<dbReference type="InterPro" id="IPR045864">
    <property type="entry name" value="aa-tRNA-synth_II/BPL/LPL"/>
</dbReference>
<dbReference type="InterPro" id="IPR050062">
    <property type="entry name" value="Pro-tRNA_synthetase"/>
</dbReference>
<evidence type="ECO:0000313" key="16">
    <source>
        <dbReference type="EMBL" id="KAJ1170337.1"/>
    </source>
</evidence>
<evidence type="ECO:0000256" key="14">
    <source>
        <dbReference type="ARBA" id="ARBA00071545"/>
    </source>
</evidence>
<evidence type="ECO:0000256" key="3">
    <source>
        <dbReference type="ARBA" id="ARBA00012831"/>
    </source>
</evidence>
<evidence type="ECO:0000313" key="17">
    <source>
        <dbReference type="Proteomes" id="UP001066276"/>
    </source>
</evidence>
<evidence type="ECO:0000259" key="15">
    <source>
        <dbReference type="PROSITE" id="PS50862"/>
    </source>
</evidence>
<sequence>MEGLMRCWREFLPILAPHTRHHCRHHHRLVDRSKRLALSQFFHPMNLQEEMVSGLETKPGDLTCRSQRLMLKAGLIYPSSPGCYSYMPFTVRAMEKLIKVIDREMQAIGGLKINMPSISSAELWRKSERWDLMGKELFRLADRHSKEYCLGPTHEEMVTDMIACQGSLSYRQLPLLLYQITRKFRDEPKPRFGLLRSREFYMKDMYTFDVSEEDAYLTYNMVCDAYSSLFQDLGLEVVKVQADTGNIGGKMSHEFQIPATIGEDRLLVCSSCRFAANVEAISSGQKECPQCQGTLSETKGIEVGHTFYLGTKYSSVFNASYMNNQNKPAVADMGCYGLGVTRILAAAIEVLSTESSIRWPRLIAPFQVCLIPPKKGSKEETASVQIEKLYDDMMEILPLMKGETILDDRTHLTIGKRLNDANKMGYPYVVIAGKKALEKSPQFEVWCQNTGEVWFLTKEGVIDLLRSVEVV</sequence>
<evidence type="ECO:0000256" key="1">
    <source>
        <dbReference type="ARBA" id="ARBA00004305"/>
    </source>
</evidence>